<reference evidence="4" key="2">
    <citation type="submission" date="2025-08" db="UniProtKB">
        <authorList>
            <consortium name="RefSeq"/>
        </authorList>
    </citation>
    <scope>IDENTIFICATION</scope>
    <source>
        <tissue evidence="4">Young leaves</tissue>
    </source>
</reference>
<accession>A0A8B7CEV2</accession>
<dbReference type="GeneID" id="103712759"/>
<keyword evidence="3" id="KW-1185">Reference proteome</keyword>
<dbReference type="Proteomes" id="UP000228380">
    <property type="component" value="Chromosome 1"/>
</dbReference>
<dbReference type="GO" id="GO:0010497">
    <property type="term" value="P:plasmodesmata-mediated intercellular transport"/>
    <property type="evidence" value="ECO:0007669"/>
    <property type="project" value="InterPro"/>
</dbReference>
<dbReference type="AlphaFoldDB" id="A0A8B7CEV2"/>
<dbReference type="PANTHER" id="PTHR35502">
    <property type="entry name" value="PROTEIN MICROTUBULE BINDING PROTEIN 2C"/>
    <property type="match status" value="1"/>
</dbReference>
<evidence type="ECO:0000313" key="4">
    <source>
        <dbReference type="RefSeq" id="XP_008797601.2"/>
    </source>
</evidence>
<reference evidence="3" key="1">
    <citation type="journal article" date="2019" name="Nat. Commun.">
        <title>Genome-wide association mapping of date palm fruit traits.</title>
        <authorList>
            <person name="Hazzouri K.M."/>
            <person name="Gros-Balthazard M."/>
            <person name="Flowers J.M."/>
            <person name="Copetti D."/>
            <person name="Lemansour A."/>
            <person name="Lebrun M."/>
            <person name="Masmoudi K."/>
            <person name="Ferrand S."/>
            <person name="Dhar M.I."/>
            <person name="Fresquez Z.A."/>
            <person name="Rosas U."/>
            <person name="Zhang J."/>
            <person name="Talag J."/>
            <person name="Lee S."/>
            <person name="Kudrna D."/>
            <person name="Powell R.F."/>
            <person name="Leitch I.J."/>
            <person name="Krueger R.R."/>
            <person name="Wing R.A."/>
            <person name="Amiri K.M.A."/>
            <person name="Purugganan M.D."/>
        </authorList>
    </citation>
    <scope>NUCLEOTIDE SEQUENCE [LARGE SCALE GENOMIC DNA]</scope>
    <source>
        <strain evidence="3">cv. Khalas</strain>
    </source>
</reference>
<name>A0A8B7CEV2_PHODC</name>
<dbReference type="RefSeq" id="XP_008797601.2">
    <property type="nucleotide sequence ID" value="XM_008799379.2"/>
</dbReference>
<organism evidence="3 4">
    <name type="scientific">Phoenix dactylifera</name>
    <name type="common">Date palm</name>
    <dbReference type="NCBI Taxonomy" id="42345"/>
    <lineage>
        <taxon>Eukaryota</taxon>
        <taxon>Viridiplantae</taxon>
        <taxon>Streptophyta</taxon>
        <taxon>Embryophyta</taxon>
        <taxon>Tracheophyta</taxon>
        <taxon>Spermatophyta</taxon>
        <taxon>Magnoliopsida</taxon>
        <taxon>Liliopsida</taxon>
        <taxon>Arecaceae</taxon>
        <taxon>Coryphoideae</taxon>
        <taxon>Phoeniceae</taxon>
        <taxon>Phoenix</taxon>
    </lineage>
</organism>
<dbReference type="PANTHER" id="PTHR35502:SF2">
    <property type="entry name" value="PROTEIN MICROTUBULE BINDING PROTEIN 2C"/>
    <property type="match status" value="1"/>
</dbReference>
<evidence type="ECO:0000256" key="1">
    <source>
        <dbReference type="SAM" id="Coils"/>
    </source>
</evidence>
<dbReference type="OrthoDB" id="1915670at2759"/>
<dbReference type="GO" id="GO:0008017">
    <property type="term" value="F:microtubule binding"/>
    <property type="evidence" value="ECO:0007669"/>
    <property type="project" value="InterPro"/>
</dbReference>
<evidence type="ECO:0000256" key="2">
    <source>
        <dbReference type="SAM" id="MobiDB-lite"/>
    </source>
</evidence>
<dbReference type="KEGG" id="pda:103712759"/>
<gene>
    <name evidence="4" type="primary">LOC103712759</name>
</gene>
<feature type="coiled-coil region" evidence="1">
    <location>
        <begin position="141"/>
        <end position="241"/>
    </location>
</feature>
<keyword evidence="1" id="KW-0175">Coiled coil</keyword>
<sequence>MLGKPQKRRGLDEPQERGTFAGCTSSPPPPPLSSSSKNAPGDGGNVDRVLFNNLVEMVPLVESLMDRRGNPSFTRRASVVYTPTPSNQTKVVDLKGRKPSKTVSAKKHRDLRDLSKDTNDQDVTTDNLSVFSSTPLAVGYVQKNIEELTVVQEQLDDLRKKILEKDEALKSAEETMNRMSRVNMMLDELRHQVAEKDSVVRNANSQLANTQIKLADKQAALEKLEWEARTSNTKIEELQGDLDSMGFEITALMRLFEELSKNDSAAYPDDDITSIQKFDQLPYIDSIDESDMARMEEARKAYTAAIAAAKENPSEELLAAAAEARLHLRAFVL</sequence>
<protein>
    <submittedName>
        <fullName evidence="4">Protein MICROTUBULE BINDING PROTEIN 2C-like</fullName>
    </submittedName>
</protein>
<dbReference type="InterPro" id="IPR040289">
    <property type="entry name" value="MBP2C"/>
</dbReference>
<proteinExistence type="predicted"/>
<evidence type="ECO:0000313" key="3">
    <source>
        <dbReference type="Proteomes" id="UP000228380"/>
    </source>
</evidence>
<feature type="region of interest" description="Disordered" evidence="2">
    <location>
        <begin position="1"/>
        <end position="45"/>
    </location>
</feature>